<evidence type="ECO:0000256" key="1">
    <source>
        <dbReference type="ARBA" id="ARBA00007825"/>
    </source>
</evidence>
<dbReference type="GO" id="GO:0008199">
    <property type="term" value="F:ferric iron binding"/>
    <property type="evidence" value="ECO:0007669"/>
    <property type="project" value="InterPro"/>
</dbReference>
<evidence type="ECO:0000313" key="6">
    <source>
        <dbReference type="EMBL" id="CAA6799163.1"/>
    </source>
</evidence>
<keyword evidence="4" id="KW-0732">Signal</keyword>
<accession>A0A6S6S973</accession>
<dbReference type="EMBL" id="CACVAQ010000022">
    <property type="protein sequence ID" value="CAA6799163.1"/>
    <property type="molecule type" value="Genomic_DNA"/>
</dbReference>
<name>A0A6S6S973_9BACT</name>
<feature type="chain" id="PRO_5027582349" evidence="4">
    <location>
        <begin position="31"/>
        <end position="315"/>
    </location>
</feature>
<sequence length="315" mass="34754">MKKNKNRRQFLRNSALSLLGLSALPLNMKAASKKQTVADQILTCDQTTQDYYGEGPFYTVNPPNITNNQLAPANEPGTKLVLSGRVFNLDCSQVIPNAVVDIWHADDAGTYDNSGYHLRGQTQTNNQGFYIFETIKPGRYLNGPTFRPSHIHFKITPPNFSTLTTQLYFQGDPYIANDAAASITSGAFDASDRIISLTNNAGTLEGTWDIVISGNGVPTGTSNIHIDKGILYSASPNPYAESIRIHYGIFKEADVSILVYDVAGRLVANLQESKLGPDKYEAFWKPDSSLPNGHYFVALKVNALQVHYLKIVYQK</sequence>
<dbReference type="PROSITE" id="PS51318">
    <property type="entry name" value="TAT"/>
    <property type="match status" value="1"/>
</dbReference>
<comment type="similarity">
    <text evidence="1">Belongs to the intradiol ring-cleavage dioxygenase family.</text>
</comment>
<dbReference type="InterPro" id="IPR015889">
    <property type="entry name" value="Intradiol_dOase_core"/>
</dbReference>
<dbReference type="PANTHER" id="PTHR33711">
    <property type="entry name" value="DIOXYGENASE, PUTATIVE (AFU_ORTHOLOGUE AFUA_2G02910)-RELATED"/>
    <property type="match status" value="1"/>
</dbReference>
<keyword evidence="3 6" id="KW-0560">Oxidoreductase</keyword>
<evidence type="ECO:0000256" key="2">
    <source>
        <dbReference type="ARBA" id="ARBA00022964"/>
    </source>
</evidence>
<organism evidence="6">
    <name type="scientific">uncultured Aureispira sp</name>
    <dbReference type="NCBI Taxonomy" id="1331704"/>
    <lineage>
        <taxon>Bacteria</taxon>
        <taxon>Pseudomonadati</taxon>
        <taxon>Bacteroidota</taxon>
        <taxon>Saprospiria</taxon>
        <taxon>Saprospirales</taxon>
        <taxon>Saprospiraceae</taxon>
        <taxon>Aureispira</taxon>
        <taxon>environmental samples</taxon>
    </lineage>
</organism>
<dbReference type="SUPFAM" id="SSF49482">
    <property type="entry name" value="Aromatic compound dioxygenase"/>
    <property type="match status" value="1"/>
</dbReference>
<feature type="domain" description="Intradiol ring-cleavage dioxygenases" evidence="5">
    <location>
        <begin position="54"/>
        <end position="214"/>
    </location>
</feature>
<dbReference type="PANTHER" id="PTHR33711:SF11">
    <property type="entry name" value="DIOXYGENASE"/>
    <property type="match status" value="1"/>
</dbReference>
<dbReference type="InterPro" id="IPR050770">
    <property type="entry name" value="Intradiol_RC_Dioxygenase"/>
</dbReference>
<dbReference type="InterPro" id="IPR000627">
    <property type="entry name" value="Intradiol_dOase_C"/>
</dbReference>
<dbReference type="AlphaFoldDB" id="A0A6S6S973"/>
<evidence type="ECO:0000256" key="4">
    <source>
        <dbReference type="SAM" id="SignalP"/>
    </source>
</evidence>
<proteinExistence type="inferred from homology"/>
<evidence type="ECO:0000256" key="3">
    <source>
        <dbReference type="ARBA" id="ARBA00023002"/>
    </source>
</evidence>
<keyword evidence="2 6" id="KW-0223">Dioxygenase</keyword>
<dbReference type="GO" id="GO:0018576">
    <property type="term" value="F:catechol 1,2-dioxygenase activity"/>
    <property type="evidence" value="ECO:0007669"/>
    <property type="project" value="UniProtKB-EC"/>
</dbReference>
<dbReference type="InterPro" id="IPR006311">
    <property type="entry name" value="TAT_signal"/>
</dbReference>
<feature type="signal peptide" evidence="4">
    <location>
        <begin position="1"/>
        <end position="30"/>
    </location>
</feature>
<gene>
    <name evidence="6" type="ORF">HELGO_WM28802</name>
</gene>
<protein>
    <submittedName>
        <fullName evidence="6">Catechol 1,2-dioxygenase (EC)</fullName>
        <ecNumber evidence="6">1.13.11.1</ecNumber>
    </submittedName>
</protein>
<reference evidence="6" key="1">
    <citation type="submission" date="2020-01" db="EMBL/GenBank/DDBJ databases">
        <authorList>
            <person name="Meier V. D."/>
            <person name="Meier V D."/>
        </authorList>
    </citation>
    <scope>NUCLEOTIDE SEQUENCE</scope>
    <source>
        <strain evidence="6">HLG_WM_MAG_10</strain>
    </source>
</reference>
<dbReference type="Pfam" id="PF00775">
    <property type="entry name" value="Dioxygenase_C"/>
    <property type="match status" value="1"/>
</dbReference>
<dbReference type="Gene3D" id="2.60.130.10">
    <property type="entry name" value="Aromatic compound dioxygenase"/>
    <property type="match status" value="1"/>
</dbReference>
<dbReference type="EC" id="1.13.11.1" evidence="6"/>
<evidence type="ECO:0000259" key="5">
    <source>
        <dbReference type="Pfam" id="PF00775"/>
    </source>
</evidence>